<name>A0ABT9FIV8_9GAMM</name>
<sequence>MKAQVKRQEFSSMRELKNKIDELNERNIHYTQDQLRNGNITLHWAELESGFTKSEEEKMIALDLWMEDNYEGEFFSIVFDAEKNITSEQVFPVWKKYFSKILK</sequence>
<organism evidence="2 3">
    <name type="scientific">Pseudoalteromonas marina</name>
    <dbReference type="NCBI Taxonomy" id="267375"/>
    <lineage>
        <taxon>Bacteria</taxon>
        <taxon>Pseudomonadati</taxon>
        <taxon>Pseudomonadota</taxon>
        <taxon>Gammaproteobacteria</taxon>
        <taxon>Alteromonadales</taxon>
        <taxon>Pseudoalteromonadaceae</taxon>
        <taxon>Pseudoalteromonas</taxon>
    </lineage>
</organism>
<accession>A0ABT9FIV8</accession>
<dbReference type="RefSeq" id="WP_305473042.1">
    <property type="nucleotide sequence ID" value="NZ_JAUYVT010000020.1"/>
</dbReference>
<protein>
    <submittedName>
        <fullName evidence="2">Uncharacterized protein</fullName>
    </submittedName>
</protein>
<gene>
    <name evidence="2" type="ORF">Q8W34_17375</name>
</gene>
<comment type="caution">
    <text evidence="2">The sequence shown here is derived from an EMBL/GenBank/DDBJ whole genome shotgun (WGS) entry which is preliminary data.</text>
</comment>
<keyword evidence="3" id="KW-1185">Reference proteome</keyword>
<dbReference type="Proteomes" id="UP001177212">
    <property type="component" value="Unassembled WGS sequence"/>
</dbReference>
<reference evidence="2" key="1">
    <citation type="submission" date="2023-07" db="EMBL/GenBank/DDBJ databases">
        <title>Genome content predicts the carbon catabolic preferences of heterotrophic bacteria.</title>
        <authorList>
            <person name="Gralka M."/>
        </authorList>
    </citation>
    <scope>NUCLEOTIDE SEQUENCE</scope>
    <source>
        <strain evidence="2">4G09</strain>
    </source>
</reference>
<dbReference type="EMBL" id="JAUYVT010000020">
    <property type="protein sequence ID" value="MDP2566421.1"/>
    <property type="molecule type" value="Genomic_DNA"/>
</dbReference>
<evidence type="ECO:0000313" key="3">
    <source>
        <dbReference type="Proteomes" id="UP001177212"/>
    </source>
</evidence>
<feature type="coiled-coil region" evidence="1">
    <location>
        <begin position="6"/>
        <end position="33"/>
    </location>
</feature>
<evidence type="ECO:0000256" key="1">
    <source>
        <dbReference type="SAM" id="Coils"/>
    </source>
</evidence>
<proteinExistence type="predicted"/>
<evidence type="ECO:0000313" key="2">
    <source>
        <dbReference type="EMBL" id="MDP2566421.1"/>
    </source>
</evidence>
<keyword evidence="1" id="KW-0175">Coiled coil</keyword>